<name>A0A0A9XCY4_LYGHE</name>
<sequence>METVSVDQQTNDATTVENDKSAENKVNKSPPDAHALCSCPQKCHERVPEDVRESLQKGFSRLCDNAKQNEYLQSYIEMRSVYKRLWAQEERIGGRLQRRVSCKYKIPLNNVDSTSLTYGQHKTRIHTNSRGKTSFVVNIKEGVDTIEVCQKAFMNIYGITEKRIRLQREKLIAKLRNATKDSEFSQLNQNDGIKTKEQIEWSSEQAILEAFFGNQLWQPQYIGMSTDTKIQPTESLLSDIKA</sequence>
<protein>
    <submittedName>
        <fullName evidence="2">LETM1 and EF-hand domain-containing protein anon-60Da, mitochondrial</fullName>
    </submittedName>
</protein>
<dbReference type="EMBL" id="GBRD01013049">
    <property type="protein sequence ID" value="JAG52777.1"/>
    <property type="molecule type" value="Transcribed_RNA"/>
</dbReference>
<dbReference type="EMBL" id="GBHO01026966">
    <property type="protein sequence ID" value="JAG16638.1"/>
    <property type="molecule type" value="Transcribed_RNA"/>
</dbReference>
<evidence type="ECO:0000313" key="4">
    <source>
        <dbReference type="EMBL" id="JAG48446.1"/>
    </source>
</evidence>
<reference evidence="2" key="2">
    <citation type="submission" date="2014-07" db="EMBL/GenBank/DDBJ databases">
        <authorList>
            <person name="Hull J."/>
        </authorList>
    </citation>
    <scope>NUCLEOTIDE SEQUENCE</scope>
</reference>
<proteinExistence type="predicted"/>
<evidence type="ECO:0000313" key="3">
    <source>
        <dbReference type="EMBL" id="JAG16639.1"/>
    </source>
</evidence>
<feature type="region of interest" description="Disordered" evidence="1">
    <location>
        <begin position="1"/>
        <end position="31"/>
    </location>
</feature>
<evidence type="ECO:0000313" key="2">
    <source>
        <dbReference type="EMBL" id="JAG16638.1"/>
    </source>
</evidence>
<dbReference type="EMBL" id="GBHO01026965">
    <property type="protein sequence ID" value="JAG16639.1"/>
    <property type="molecule type" value="Transcribed_RNA"/>
</dbReference>
<dbReference type="EMBL" id="GBRD01017381">
    <property type="protein sequence ID" value="JAG48446.1"/>
    <property type="molecule type" value="Transcribed_RNA"/>
</dbReference>
<feature type="compositionally biased region" description="Polar residues" evidence="1">
    <location>
        <begin position="1"/>
        <end position="16"/>
    </location>
</feature>
<reference evidence="2" key="1">
    <citation type="journal article" date="2014" name="PLoS ONE">
        <title>Transcriptome-Based Identification of ABC Transporters in the Western Tarnished Plant Bug Lygus hesperus.</title>
        <authorList>
            <person name="Hull J.J."/>
            <person name="Chaney K."/>
            <person name="Geib S.M."/>
            <person name="Fabrick J.A."/>
            <person name="Brent C.S."/>
            <person name="Walsh D."/>
            <person name="Lavine L.C."/>
        </authorList>
    </citation>
    <scope>NUCLEOTIDE SEQUENCE</scope>
</reference>
<dbReference type="AlphaFoldDB" id="A0A0A9XCY4"/>
<evidence type="ECO:0000256" key="1">
    <source>
        <dbReference type="SAM" id="MobiDB-lite"/>
    </source>
</evidence>
<accession>A0A0A9XCY4</accession>
<reference evidence="4" key="3">
    <citation type="submission" date="2014-09" db="EMBL/GenBank/DDBJ databases">
        <authorList>
            <person name="Magalhaes I.L.F."/>
            <person name="Oliveira U."/>
            <person name="Santos F.R."/>
            <person name="Vidigal T.H.D.A."/>
            <person name="Brescovit A.D."/>
            <person name="Santos A.J."/>
        </authorList>
    </citation>
    <scope>NUCLEOTIDE SEQUENCE</scope>
</reference>
<organism evidence="2">
    <name type="scientific">Lygus hesperus</name>
    <name type="common">Western plant bug</name>
    <dbReference type="NCBI Taxonomy" id="30085"/>
    <lineage>
        <taxon>Eukaryota</taxon>
        <taxon>Metazoa</taxon>
        <taxon>Ecdysozoa</taxon>
        <taxon>Arthropoda</taxon>
        <taxon>Hexapoda</taxon>
        <taxon>Insecta</taxon>
        <taxon>Pterygota</taxon>
        <taxon>Neoptera</taxon>
        <taxon>Paraneoptera</taxon>
        <taxon>Hemiptera</taxon>
        <taxon>Heteroptera</taxon>
        <taxon>Panheteroptera</taxon>
        <taxon>Cimicomorpha</taxon>
        <taxon>Miridae</taxon>
        <taxon>Mirini</taxon>
        <taxon>Lygus</taxon>
    </lineage>
</organism>
<feature type="compositionally biased region" description="Basic and acidic residues" evidence="1">
    <location>
        <begin position="17"/>
        <end position="26"/>
    </location>
</feature>
<gene>
    <name evidence="2" type="primary">Letm1_7</name>
    <name evidence="3" type="synonym">Letm1_8</name>
    <name evidence="3" type="ORF">CM83_80016</name>
    <name evidence="2" type="ORF">CM83_80017</name>
</gene>